<dbReference type="Pfam" id="PF03473">
    <property type="entry name" value="MOSC"/>
    <property type="match status" value="1"/>
</dbReference>
<dbReference type="PANTHER" id="PTHR36930:SF1">
    <property type="entry name" value="MOSC DOMAIN-CONTAINING PROTEIN"/>
    <property type="match status" value="1"/>
</dbReference>
<dbReference type="SUPFAM" id="SSF50800">
    <property type="entry name" value="PK beta-barrel domain-like"/>
    <property type="match status" value="1"/>
</dbReference>
<evidence type="ECO:0000313" key="3">
    <source>
        <dbReference type="Proteomes" id="UP001304071"/>
    </source>
</evidence>
<dbReference type="InterPro" id="IPR052716">
    <property type="entry name" value="MOSC_domain"/>
</dbReference>
<evidence type="ECO:0000313" key="2">
    <source>
        <dbReference type="EMBL" id="WPC75703.1"/>
    </source>
</evidence>
<feature type="domain" description="MOSC" evidence="1">
    <location>
        <begin position="18"/>
        <end position="167"/>
    </location>
</feature>
<dbReference type="InterPro" id="IPR005302">
    <property type="entry name" value="MoCF_Sase_C"/>
</dbReference>
<sequence length="179" mass="19429">MATVISVSKSDEHTFSKQVLHSITLIAGDGVEGDAHCGKTVQHRSRVKADPTQPNLRQVHLIHSELFEELKEQGFDVAAADLGENITTRGIDLLSLPKGTQLVFPSQAVVTITGLRNPCPQIEAFQTGLLRAVLGRDSDGEIVRKAGVMGIVTQGGKINQGDVIEIIYPHKPHEKLERV</sequence>
<proteinExistence type="predicted"/>
<accession>A0ABZ0QGT8</accession>
<evidence type="ECO:0000259" key="1">
    <source>
        <dbReference type="PROSITE" id="PS51340"/>
    </source>
</evidence>
<dbReference type="InterPro" id="IPR011037">
    <property type="entry name" value="Pyrv_Knase-like_insert_dom_sf"/>
</dbReference>
<name>A0ABZ0QGT8_9VIBR</name>
<keyword evidence="3" id="KW-1185">Reference proteome</keyword>
<dbReference type="PANTHER" id="PTHR36930">
    <property type="entry name" value="METAL-SULFUR CLUSTER BIOSYNTHESIS PROTEINS YUAD-RELATED"/>
    <property type="match status" value="1"/>
</dbReference>
<dbReference type="Gene3D" id="2.40.33.20">
    <property type="entry name" value="PK beta-barrel domain-like"/>
    <property type="match status" value="1"/>
</dbReference>
<dbReference type="EMBL" id="CP138204">
    <property type="protein sequence ID" value="WPC75703.1"/>
    <property type="molecule type" value="Genomic_DNA"/>
</dbReference>
<dbReference type="PROSITE" id="PS51340">
    <property type="entry name" value="MOSC"/>
    <property type="match status" value="1"/>
</dbReference>
<dbReference type="RefSeq" id="WP_261897681.1">
    <property type="nucleotide sequence ID" value="NZ_AP024896.1"/>
</dbReference>
<reference evidence="2 3" key="1">
    <citation type="submission" date="2023-11" db="EMBL/GenBank/DDBJ databases">
        <title>Plant-associative lifestyle of Vibrio porteresiae and its evolutionary dynamics.</title>
        <authorList>
            <person name="Rameshkumar N."/>
            <person name="Kirti K."/>
        </authorList>
    </citation>
    <scope>NUCLEOTIDE SEQUENCE [LARGE SCALE GENOMIC DNA]</scope>
    <source>
        <strain evidence="2 3">MSSRF30</strain>
    </source>
</reference>
<protein>
    <submittedName>
        <fullName evidence="2">MOSC domain-containing protein</fullName>
    </submittedName>
</protein>
<organism evidence="2 3">
    <name type="scientific">Vibrio porteresiae DSM 19223</name>
    <dbReference type="NCBI Taxonomy" id="1123496"/>
    <lineage>
        <taxon>Bacteria</taxon>
        <taxon>Pseudomonadati</taxon>
        <taxon>Pseudomonadota</taxon>
        <taxon>Gammaproteobacteria</taxon>
        <taxon>Vibrionales</taxon>
        <taxon>Vibrionaceae</taxon>
        <taxon>Vibrio</taxon>
    </lineage>
</organism>
<dbReference type="Proteomes" id="UP001304071">
    <property type="component" value="Chromosome 2"/>
</dbReference>
<gene>
    <name evidence="2" type="ORF">R8Z52_22540</name>
</gene>